<name>G0TX54_TRYVY</name>
<sequence>MAVGDEVPSLSFVGLASPVSSVISPVSNGACPIRNSLGHSVLARQRWHMSANGSQDYRNLSSRGSYSRNYSLVADKAPPPPKKLAVVRDAPVRVRLPGWNDHRAPVEMPSREKLPSIRRKTSCKYTYLHEGKSVTSARKQSDLELYIIHHTTGHRKVNDHTAVLSTQDVVNVVAALRRVAESGAREDWESGRGGSESVKYAKSVFGALSDASESITAENLYSYLHAATKGGVAVYETYDFLAESCGRKSLFFEDFLLHVDKLCERILAYEKFSALSMESKINAIARRVLQNPLQWEESKRLQRLMRCANEQASGYTLRNFSSLRIYELRFLFELQQKWNVGCTYQSGNNKEWRPQSSLRSSPRFHRGRENRLVPLECVSPRGSCRSRSGGSSRMCSSGSRGRHCLHLETPDVGLFEVFSGRLVNGKDRLRTPVVKDKSTRLGRPHSALESPVGLCMNHIGGHYSSSREGSGRKDVHAMSSTLYGSRYFEDDEFLRELKRIYNLR</sequence>
<dbReference type="EMBL" id="HE573022">
    <property type="protein sequence ID" value="CCC48544.1"/>
    <property type="molecule type" value="Genomic_DNA"/>
</dbReference>
<gene>
    <name evidence="1" type="ORF">TVY486_0603350</name>
</gene>
<proteinExistence type="predicted"/>
<dbReference type="VEuPathDB" id="TriTrypDB:TvY486_0603350"/>
<dbReference type="AlphaFoldDB" id="G0TX54"/>
<organism evidence="1">
    <name type="scientific">Trypanosoma vivax (strain Y486)</name>
    <dbReference type="NCBI Taxonomy" id="1055687"/>
    <lineage>
        <taxon>Eukaryota</taxon>
        <taxon>Discoba</taxon>
        <taxon>Euglenozoa</taxon>
        <taxon>Kinetoplastea</taxon>
        <taxon>Metakinetoplastina</taxon>
        <taxon>Trypanosomatida</taxon>
        <taxon>Trypanosomatidae</taxon>
        <taxon>Trypanosoma</taxon>
        <taxon>Duttonella</taxon>
    </lineage>
</organism>
<accession>G0TX54</accession>
<protein>
    <submittedName>
        <fullName evidence="1">Uncharacterized protein</fullName>
    </submittedName>
</protein>
<evidence type="ECO:0000313" key="1">
    <source>
        <dbReference type="EMBL" id="CCC48544.1"/>
    </source>
</evidence>
<reference evidence="1" key="1">
    <citation type="journal article" date="2012" name="Proc. Natl. Acad. Sci. U.S.A.">
        <title>Antigenic diversity is generated by distinct evolutionary mechanisms in African trypanosome species.</title>
        <authorList>
            <person name="Jackson A.P."/>
            <person name="Berry A."/>
            <person name="Aslett M."/>
            <person name="Allison H.C."/>
            <person name="Burton P."/>
            <person name="Vavrova-Anderson J."/>
            <person name="Brown R."/>
            <person name="Browne H."/>
            <person name="Corton N."/>
            <person name="Hauser H."/>
            <person name="Gamble J."/>
            <person name="Gilderthorp R."/>
            <person name="Marcello L."/>
            <person name="McQuillan J."/>
            <person name="Otto T.D."/>
            <person name="Quail M.A."/>
            <person name="Sanders M.J."/>
            <person name="van Tonder A."/>
            <person name="Ginger M.L."/>
            <person name="Field M.C."/>
            <person name="Barry J.D."/>
            <person name="Hertz-Fowler C."/>
            <person name="Berriman M."/>
        </authorList>
    </citation>
    <scope>NUCLEOTIDE SEQUENCE</scope>
    <source>
        <strain evidence="1">Y486</strain>
    </source>
</reference>